<keyword evidence="5" id="KW-1185">Reference proteome</keyword>
<dbReference type="AlphaFoldDB" id="A0A3L6TE77"/>
<dbReference type="InterPro" id="IPR025836">
    <property type="entry name" value="Zn_knuckle_CX2CX4HX4C"/>
</dbReference>
<dbReference type="InterPro" id="IPR025558">
    <property type="entry name" value="DUF4283"/>
</dbReference>
<name>A0A3L6TE77_PANMI</name>
<gene>
    <name evidence="4" type="ORF">C2845_PM01G20240</name>
</gene>
<comment type="caution">
    <text evidence="4">The sequence shown here is derived from an EMBL/GenBank/DDBJ whole genome shotgun (WGS) entry which is preliminary data.</text>
</comment>
<dbReference type="PANTHER" id="PTHR31286">
    <property type="entry name" value="GLYCINE-RICH CELL WALL STRUCTURAL PROTEIN 1.8-LIKE"/>
    <property type="match status" value="1"/>
</dbReference>
<dbReference type="PANTHER" id="PTHR31286:SF166">
    <property type="entry name" value="OS01G0177800 PROTEIN"/>
    <property type="match status" value="1"/>
</dbReference>
<proteinExistence type="predicted"/>
<evidence type="ECO:0000259" key="3">
    <source>
        <dbReference type="Pfam" id="PF14392"/>
    </source>
</evidence>
<feature type="compositionally biased region" description="Polar residues" evidence="1">
    <location>
        <begin position="351"/>
        <end position="361"/>
    </location>
</feature>
<reference evidence="5" key="1">
    <citation type="journal article" date="2019" name="Nat. Commun.">
        <title>The genome of broomcorn millet.</title>
        <authorList>
            <person name="Zou C."/>
            <person name="Miki D."/>
            <person name="Li D."/>
            <person name="Tang Q."/>
            <person name="Xiao L."/>
            <person name="Rajput S."/>
            <person name="Deng P."/>
            <person name="Jia W."/>
            <person name="Huang R."/>
            <person name="Zhang M."/>
            <person name="Sun Y."/>
            <person name="Hu J."/>
            <person name="Fu X."/>
            <person name="Schnable P.S."/>
            <person name="Li F."/>
            <person name="Zhang H."/>
            <person name="Feng B."/>
            <person name="Zhu X."/>
            <person name="Liu R."/>
            <person name="Schnable J.C."/>
            <person name="Zhu J.-K."/>
            <person name="Zhang H."/>
        </authorList>
    </citation>
    <scope>NUCLEOTIDE SEQUENCE [LARGE SCALE GENOMIC DNA]</scope>
</reference>
<accession>A0A3L6TE77</accession>
<evidence type="ECO:0000256" key="1">
    <source>
        <dbReference type="SAM" id="MobiDB-lite"/>
    </source>
</evidence>
<dbReference type="STRING" id="4540.A0A3L6TE77"/>
<protein>
    <recommendedName>
        <fullName evidence="6">CCHC-type domain-containing protein</fullName>
    </recommendedName>
</protein>
<evidence type="ECO:0000313" key="4">
    <source>
        <dbReference type="EMBL" id="RLN38622.1"/>
    </source>
</evidence>
<sequence>MAGIGDASIADLLKNLHLTAKEEAVAEFSDDENDNGGSSVEWALVGKVLSPSTVHSSAIFGAMKPAWGNPAGLKIRTIGMKGDNLFVAEFGFKQDMERGLSGSPWVVGKHAVILRDYEEDLKPSEITFDRMDIWVRIMDLPLGWMNRHRGERTMGLIGEVKMMDVDKDRKASGPFLRARVAIEVAKPLRRGVLLKTKRDGAPVWLDIQYEKLPFFCLSCGIMGHSQLECDKPVVRNEMGILPYDIQLRVFYPKKKKIQSFSEAAAETYGSGSSSASKQLRGSATRSGDDFAAEQKGMRADGEDEEVTSPQKSAPLASGKRDAPVSTTIGRKLFPARRDEAPKIPRKRKSKVSGSTSDQTPDLNEPVVDLPDLVPRGLVSTMVNQFVGDVDASQSARSKLSIGLSSFGESNPELYGIQRKINPMIGFLNSKVLRNAQGEVLAAKARAYTNIADVITGRSFGSKRCLNAGD</sequence>
<dbReference type="Pfam" id="PF14111">
    <property type="entry name" value="DUF4283"/>
    <property type="match status" value="1"/>
</dbReference>
<evidence type="ECO:0008006" key="6">
    <source>
        <dbReference type="Google" id="ProtNLM"/>
    </source>
</evidence>
<feature type="domain" description="Zinc knuckle CX2CX4HX4C" evidence="3">
    <location>
        <begin position="197"/>
        <end position="231"/>
    </location>
</feature>
<dbReference type="Proteomes" id="UP000275267">
    <property type="component" value="Unassembled WGS sequence"/>
</dbReference>
<dbReference type="EMBL" id="PQIB02000001">
    <property type="protein sequence ID" value="RLN38622.1"/>
    <property type="molecule type" value="Genomic_DNA"/>
</dbReference>
<feature type="compositionally biased region" description="Polar residues" evidence="1">
    <location>
        <begin position="269"/>
        <end position="285"/>
    </location>
</feature>
<dbReference type="Pfam" id="PF14392">
    <property type="entry name" value="zf-CCHC_4"/>
    <property type="match status" value="1"/>
</dbReference>
<feature type="region of interest" description="Disordered" evidence="1">
    <location>
        <begin position="267"/>
        <end position="368"/>
    </location>
</feature>
<evidence type="ECO:0000259" key="2">
    <source>
        <dbReference type="Pfam" id="PF14111"/>
    </source>
</evidence>
<dbReference type="OrthoDB" id="686405at2759"/>
<evidence type="ECO:0000313" key="5">
    <source>
        <dbReference type="Proteomes" id="UP000275267"/>
    </source>
</evidence>
<dbReference type="InterPro" id="IPR040256">
    <property type="entry name" value="At4g02000-like"/>
</dbReference>
<feature type="domain" description="DUF4283" evidence="2">
    <location>
        <begin position="40"/>
        <end position="125"/>
    </location>
</feature>
<organism evidence="4 5">
    <name type="scientific">Panicum miliaceum</name>
    <name type="common">Proso millet</name>
    <name type="synonym">Broomcorn millet</name>
    <dbReference type="NCBI Taxonomy" id="4540"/>
    <lineage>
        <taxon>Eukaryota</taxon>
        <taxon>Viridiplantae</taxon>
        <taxon>Streptophyta</taxon>
        <taxon>Embryophyta</taxon>
        <taxon>Tracheophyta</taxon>
        <taxon>Spermatophyta</taxon>
        <taxon>Magnoliopsida</taxon>
        <taxon>Liliopsida</taxon>
        <taxon>Poales</taxon>
        <taxon>Poaceae</taxon>
        <taxon>PACMAD clade</taxon>
        <taxon>Panicoideae</taxon>
        <taxon>Panicodae</taxon>
        <taxon>Paniceae</taxon>
        <taxon>Panicinae</taxon>
        <taxon>Panicum</taxon>
        <taxon>Panicum sect. Panicum</taxon>
    </lineage>
</organism>